<dbReference type="HAMAP" id="MF_00925">
    <property type="entry name" value="OM_assembly_BamE"/>
    <property type="match status" value="1"/>
</dbReference>
<evidence type="ECO:0000256" key="4">
    <source>
        <dbReference type="HAMAP-Rule" id="MF_00925"/>
    </source>
</evidence>
<comment type="caution">
    <text evidence="7">The sequence shown here is derived from an EMBL/GenBank/DDBJ whole genome shotgun (WGS) entry which is preliminary data.</text>
</comment>
<comment type="similarity">
    <text evidence="4">Belongs to the BamE family.</text>
</comment>
<dbReference type="Proteomes" id="UP000733744">
    <property type="component" value="Unassembled WGS sequence"/>
</dbReference>
<evidence type="ECO:0000259" key="6">
    <source>
        <dbReference type="Pfam" id="PF04355"/>
    </source>
</evidence>
<keyword evidence="3 4" id="KW-0998">Cell outer membrane</keyword>
<evidence type="ECO:0000313" key="8">
    <source>
        <dbReference type="Proteomes" id="UP000733744"/>
    </source>
</evidence>
<accession>A0ABY3CES7</accession>
<feature type="domain" description="Outer membrane protein assembly factor BamE" evidence="6">
    <location>
        <begin position="58"/>
        <end position="125"/>
    </location>
</feature>
<keyword evidence="1 4" id="KW-0732">Signal</keyword>
<evidence type="ECO:0000256" key="3">
    <source>
        <dbReference type="ARBA" id="ARBA00023237"/>
    </source>
</evidence>
<reference evidence="7 8" key="1">
    <citation type="journal article" date="2019" name="Antonie Van Leeuwenhoek">
        <title>Description of 'Ca. Methylobacter oryzae' KRF1, a novel species from the environmentally important Methylobacter clade 2.</title>
        <authorList>
            <person name="Khatri K."/>
            <person name="Mohite J.A."/>
            <person name="Pandit P.S."/>
            <person name="Bahulikar R."/>
            <person name="Rahalkar M.C."/>
        </authorList>
    </citation>
    <scope>NUCLEOTIDE SEQUENCE [LARGE SCALE GENOMIC DNA]</scope>
    <source>
        <strain evidence="7 8">KRF1</strain>
    </source>
</reference>
<comment type="subunit">
    <text evidence="4">Part of the Bam complex.</text>
</comment>
<feature type="region of interest" description="Disordered" evidence="5">
    <location>
        <begin position="175"/>
        <end position="194"/>
    </location>
</feature>
<evidence type="ECO:0000313" key="7">
    <source>
        <dbReference type="EMBL" id="TRX01459.1"/>
    </source>
</evidence>
<protein>
    <recommendedName>
        <fullName evidence="4">Outer membrane protein assembly factor BamE</fullName>
    </recommendedName>
</protein>
<dbReference type="EMBL" id="RYFG02000020">
    <property type="protein sequence ID" value="TRX01459.1"/>
    <property type="molecule type" value="Genomic_DNA"/>
</dbReference>
<evidence type="ECO:0000256" key="2">
    <source>
        <dbReference type="ARBA" id="ARBA00023136"/>
    </source>
</evidence>
<dbReference type="InterPro" id="IPR037873">
    <property type="entry name" value="BamE-like"/>
</dbReference>
<dbReference type="PANTHER" id="PTHR37482:SF1">
    <property type="entry name" value="OUTER MEMBRANE PROTEIN ASSEMBLY FACTOR BAME"/>
    <property type="match status" value="1"/>
</dbReference>
<organism evidence="7 8">
    <name type="scientific">Candidatus Methylobacter oryzae</name>
    <dbReference type="NCBI Taxonomy" id="2497749"/>
    <lineage>
        <taxon>Bacteria</taxon>
        <taxon>Pseudomonadati</taxon>
        <taxon>Pseudomonadota</taxon>
        <taxon>Gammaproteobacteria</taxon>
        <taxon>Methylococcales</taxon>
        <taxon>Methylococcaceae</taxon>
        <taxon>Methylobacter</taxon>
    </lineage>
</organism>
<dbReference type="PANTHER" id="PTHR37482">
    <property type="entry name" value="OUTER MEMBRANE PROTEIN ASSEMBLY FACTOR BAME"/>
    <property type="match status" value="1"/>
</dbReference>
<evidence type="ECO:0000256" key="5">
    <source>
        <dbReference type="SAM" id="MobiDB-lite"/>
    </source>
</evidence>
<gene>
    <name evidence="4" type="primary">bamE</name>
    <name evidence="7" type="ORF">EKO24_004035</name>
</gene>
<comment type="subcellular location">
    <subcellularLocation>
        <location evidence="4">Cell outer membrane</location>
    </subcellularLocation>
</comment>
<keyword evidence="2 4" id="KW-0472">Membrane</keyword>
<comment type="function">
    <text evidence="4">Part of the outer membrane protein assembly complex, which is involved in assembly and insertion of beta-barrel proteins into the outer membrane.</text>
</comment>
<proteinExistence type="inferred from homology"/>
<dbReference type="Pfam" id="PF04355">
    <property type="entry name" value="BamE"/>
    <property type="match status" value="1"/>
</dbReference>
<dbReference type="InterPro" id="IPR007450">
    <property type="entry name" value="BamE_dom"/>
</dbReference>
<name>A0ABY3CES7_9GAMM</name>
<sequence length="194" mass="21589">MRKPLSALNQSGHCSRHLLHPRSRISCIFAVTASLTLASCSTILNNLPGVYTIDVQQGNIVDQGMIDQLRPNMNKRQVLYIMGSPMLTDFFHKNRWDYLYSAQVKGGDREQKRISLFFDNDQLVGVQGDFKPSEVPVVKTSGETTVDVPKRDLEKTLWEMITGLFGYDGIDDSTKADKANAKPASGSPTDQLPL</sequence>
<keyword evidence="8" id="KW-1185">Reference proteome</keyword>
<evidence type="ECO:0000256" key="1">
    <source>
        <dbReference type="ARBA" id="ARBA00022729"/>
    </source>
</evidence>
<dbReference type="InterPro" id="IPR026592">
    <property type="entry name" value="BamE"/>
</dbReference>
<dbReference type="RefSeq" id="WP_127030454.1">
    <property type="nucleotide sequence ID" value="NZ_RYFG02000020.1"/>
</dbReference>
<dbReference type="Gene3D" id="3.30.1450.10">
    <property type="match status" value="1"/>
</dbReference>